<comment type="caution">
    <text evidence="2">The sequence shown here is derived from an EMBL/GenBank/DDBJ whole genome shotgun (WGS) entry which is preliminary data.</text>
</comment>
<keyword evidence="1" id="KW-0732">Signal</keyword>
<feature type="signal peptide" evidence="1">
    <location>
        <begin position="1"/>
        <end position="20"/>
    </location>
</feature>
<dbReference type="AlphaFoldDB" id="V4HIH5"/>
<organism evidence="2 3">
    <name type="scientific">Pseudoalteromonas luteoviolacea (strain 2ta16)</name>
    <dbReference type="NCBI Taxonomy" id="1353533"/>
    <lineage>
        <taxon>Bacteria</taxon>
        <taxon>Pseudomonadati</taxon>
        <taxon>Pseudomonadota</taxon>
        <taxon>Gammaproteobacteria</taxon>
        <taxon>Alteromonadales</taxon>
        <taxon>Pseudoalteromonadaceae</taxon>
        <taxon>Pseudoalteromonas</taxon>
    </lineage>
</organism>
<sequence>MHKAAIALALLSLVGCSATYQPLTGTYGYVVIPKNDIHHIEYHGTDKGFVENSWLQAANETCPSGFETLSKTEDVIRGTVKSPVAGQMVNLGTQDVILLGKIKCRVQEAGSSVLTDFAWQESSAQQVDYFSHAYVAKKIEMRHDQVRFIGSAPTTKVIEYLDWKFGKSVAEVDDNGLKTKVWLNRNTVLTSAVAVTYKDECPNVVKILPPISVMLLGGANNSKNLEKVAVMSNGIYKAYPKCTDPLLK</sequence>
<evidence type="ECO:0000313" key="3">
    <source>
        <dbReference type="Proteomes" id="UP000017820"/>
    </source>
</evidence>
<dbReference type="GeneID" id="29919289"/>
<name>V4HIH5_PSEL2</name>
<evidence type="ECO:0000256" key="1">
    <source>
        <dbReference type="SAM" id="SignalP"/>
    </source>
</evidence>
<evidence type="ECO:0000313" key="2">
    <source>
        <dbReference type="EMBL" id="ESP90595.1"/>
    </source>
</evidence>
<dbReference type="Proteomes" id="UP000017820">
    <property type="component" value="Unassembled WGS sequence"/>
</dbReference>
<dbReference type="PATRIC" id="fig|1353533.3.peg.5126"/>
<dbReference type="RefSeq" id="WP_023401952.1">
    <property type="nucleotide sequence ID" value="NZ_AUSV01000134.1"/>
</dbReference>
<reference evidence="2 3" key="1">
    <citation type="submission" date="2013-07" db="EMBL/GenBank/DDBJ databases">
        <title>Draft genome sequence of Pseudoalteromonas luteoviolacea 2ta16.</title>
        <authorList>
            <person name="Allen E.E."/>
            <person name="Azam F."/>
            <person name="Podell S."/>
        </authorList>
    </citation>
    <scope>NUCLEOTIDE SEQUENCE [LARGE SCALE GENOMIC DNA]</scope>
    <source>
        <strain evidence="2 3">2ta16</strain>
    </source>
</reference>
<feature type="chain" id="PRO_5004717816" description="Lipoprotein" evidence="1">
    <location>
        <begin position="21"/>
        <end position="248"/>
    </location>
</feature>
<protein>
    <recommendedName>
        <fullName evidence="4">Lipoprotein</fullName>
    </recommendedName>
</protein>
<evidence type="ECO:0008006" key="4">
    <source>
        <dbReference type="Google" id="ProtNLM"/>
    </source>
</evidence>
<dbReference type="PROSITE" id="PS51257">
    <property type="entry name" value="PROKAR_LIPOPROTEIN"/>
    <property type="match status" value="1"/>
</dbReference>
<dbReference type="EMBL" id="AUSV01000134">
    <property type="protein sequence ID" value="ESP90595.1"/>
    <property type="molecule type" value="Genomic_DNA"/>
</dbReference>
<accession>V4HIH5</accession>
<proteinExistence type="predicted"/>
<gene>
    <name evidence="2" type="ORF">PL2TA16_01699</name>
</gene>